<dbReference type="AlphaFoldDB" id="A0A0E9UPQ9"/>
<reference evidence="1" key="1">
    <citation type="submission" date="2014-11" db="EMBL/GenBank/DDBJ databases">
        <authorList>
            <person name="Amaro Gonzalez C."/>
        </authorList>
    </citation>
    <scope>NUCLEOTIDE SEQUENCE</scope>
</reference>
<name>A0A0E9UPQ9_ANGAN</name>
<protein>
    <submittedName>
        <fullName evidence="1">Uncharacterized protein</fullName>
    </submittedName>
</protein>
<accession>A0A0E9UPQ9</accession>
<organism evidence="1">
    <name type="scientific">Anguilla anguilla</name>
    <name type="common">European freshwater eel</name>
    <name type="synonym">Muraena anguilla</name>
    <dbReference type="NCBI Taxonomy" id="7936"/>
    <lineage>
        <taxon>Eukaryota</taxon>
        <taxon>Metazoa</taxon>
        <taxon>Chordata</taxon>
        <taxon>Craniata</taxon>
        <taxon>Vertebrata</taxon>
        <taxon>Euteleostomi</taxon>
        <taxon>Actinopterygii</taxon>
        <taxon>Neopterygii</taxon>
        <taxon>Teleostei</taxon>
        <taxon>Anguilliformes</taxon>
        <taxon>Anguillidae</taxon>
        <taxon>Anguilla</taxon>
    </lineage>
</organism>
<proteinExistence type="predicted"/>
<sequence length="61" mass="6786">MQVKYLAQGVQRQCPVGESNVRPLDDETNSFAIILRCRLIMGLRAFAARLAVGSPRPVSWV</sequence>
<dbReference type="EMBL" id="GBXM01040800">
    <property type="protein sequence ID" value="JAH67777.1"/>
    <property type="molecule type" value="Transcribed_RNA"/>
</dbReference>
<evidence type="ECO:0000313" key="1">
    <source>
        <dbReference type="EMBL" id="JAH67777.1"/>
    </source>
</evidence>
<reference evidence="1" key="2">
    <citation type="journal article" date="2015" name="Fish Shellfish Immunol.">
        <title>Early steps in the European eel (Anguilla anguilla)-Vibrio vulnificus interaction in the gills: Role of the RtxA13 toxin.</title>
        <authorList>
            <person name="Callol A."/>
            <person name="Pajuelo D."/>
            <person name="Ebbesson L."/>
            <person name="Teles M."/>
            <person name="MacKenzie S."/>
            <person name="Amaro C."/>
        </authorList>
    </citation>
    <scope>NUCLEOTIDE SEQUENCE</scope>
</reference>